<keyword evidence="3" id="KW-0732">Signal</keyword>
<dbReference type="Pfam" id="PF04755">
    <property type="entry name" value="PAP_fibrillin"/>
    <property type="match status" value="1"/>
</dbReference>
<name>A0ABD3QAC2_9STRA</name>
<evidence type="ECO:0000256" key="3">
    <source>
        <dbReference type="SAM" id="SignalP"/>
    </source>
</evidence>
<feature type="signal peptide" evidence="3">
    <location>
        <begin position="1"/>
        <end position="21"/>
    </location>
</feature>
<dbReference type="InterPro" id="IPR006843">
    <property type="entry name" value="PAP/fibrillin_dom"/>
</dbReference>
<evidence type="ECO:0000259" key="4">
    <source>
        <dbReference type="Pfam" id="PF04755"/>
    </source>
</evidence>
<proteinExistence type="predicted"/>
<feature type="domain" description="Plastid lipid-associated protein/fibrillin conserved" evidence="4">
    <location>
        <begin position="63"/>
        <end position="228"/>
    </location>
</feature>
<feature type="chain" id="PRO_5044886171" description="Plastid lipid-associated protein/fibrillin conserved domain-containing protein" evidence="3">
    <location>
        <begin position="22"/>
        <end position="233"/>
    </location>
</feature>
<accession>A0ABD3QAC2</accession>
<gene>
    <name evidence="5" type="ORF">ACHAW5_007581</name>
</gene>
<dbReference type="PANTHER" id="PTHR31906">
    <property type="entry name" value="PLASTID-LIPID-ASSOCIATED PROTEIN 4, CHLOROPLASTIC-RELATED"/>
    <property type="match status" value="1"/>
</dbReference>
<protein>
    <recommendedName>
        <fullName evidence="4">Plastid lipid-associated protein/fibrillin conserved domain-containing protein</fullName>
    </recommendedName>
</protein>
<dbReference type="EMBL" id="JALLAZ020000359">
    <property type="protein sequence ID" value="KAL3797080.1"/>
    <property type="molecule type" value="Genomic_DNA"/>
</dbReference>
<evidence type="ECO:0000313" key="6">
    <source>
        <dbReference type="Proteomes" id="UP001530315"/>
    </source>
</evidence>
<dbReference type="GO" id="GO:0009536">
    <property type="term" value="C:plastid"/>
    <property type="evidence" value="ECO:0007669"/>
    <property type="project" value="UniProtKB-SubCell"/>
</dbReference>
<sequence>MTTHGVLVSALCICAIHQAAAFTPVPPSRVHSSSSTTARFAIALPELSLLADLFTSADARRSQLKRQILDLASETERGLTATDEQKRVMEGLFVRLEALNPTRDPLVVGGNKKPSVNGDWSLDYTTSDSILGKGGFARVGPIIQNIDTTTLSAKNSEVVRYGVVDVPRSVTAELSPVNGKMTDVKFKRFMLGPIGFDAPETFRGSLDITYLDDEMRLTRGDKGNIFVLTRMPK</sequence>
<keyword evidence="2" id="KW-0934">Plastid</keyword>
<comment type="caution">
    <text evidence="5">The sequence shown here is derived from an EMBL/GenBank/DDBJ whole genome shotgun (WGS) entry which is preliminary data.</text>
</comment>
<keyword evidence="6" id="KW-1185">Reference proteome</keyword>
<dbReference type="AlphaFoldDB" id="A0ABD3QAC2"/>
<evidence type="ECO:0000256" key="2">
    <source>
        <dbReference type="ARBA" id="ARBA00022640"/>
    </source>
</evidence>
<evidence type="ECO:0000313" key="5">
    <source>
        <dbReference type="EMBL" id="KAL3797080.1"/>
    </source>
</evidence>
<organism evidence="5 6">
    <name type="scientific">Stephanodiscus triporus</name>
    <dbReference type="NCBI Taxonomy" id="2934178"/>
    <lineage>
        <taxon>Eukaryota</taxon>
        <taxon>Sar</taxon>
        <taxon>Stramenopiles</taxon>
        <taxon>Ochrophyta</taxon>
        <taxon>Bacillariophyta</taxon>
        <taxon>Coscinodiscophyceae</taxon>
        <taxon>Thalassiosirophycidae</taxon>
        <taxon>Stephanodiscales</taxon>
        <taxon>Stephanodiscaceae</taxon>
        <taxon>Stephanodiscus</taxon>
    </lineage>
</organism>
<comment type="subcellular location">
    <subcellularLocation>
        <location evidence="1">Plastid</location>
    </subcellularLocation>
</comment>
<dbReference type="Proteomes" id="UP001530315">
    <property type="component" value="Unassembled WGS sequence"/>
</dbReference>
<reference evidence="5 6" key="1">
    <citation type="submission" date="2024-10" db="EMBL/GenBank/DDBJ databases">
        <title>Updated reference genomes for cyclostephanoid diatoms.</title>
        <authorList>
            <person name="Roberts W.R."/>
            <person name="Alverson A.J."/>
        </authorList>
    </citation>
    <scope>NUCLEOTIDE SEQUENCE [LARGE SCALE GENOMIC DNA]</scope>
    <source>
        <strain evidence="5 6">AJA276-08</strain>
    </source>
</reference>
<dbReference type="InterPro" id="IPR039633">
    <property type="entry name" value="PAP"/>
</dbReference>
<evidence type="ECO:0000256" key="1">
    <source>
        <dbReference type="ARBA" id="ARBA00004474"/>
    </source>
</evidence>